<accession>A0A7N2M113</accession>
<dbReference type="Pfam" id="PF00266">
    <property type="entry name" value="Aminotran_5"/>
    <property type="match status" value="1"/>
</dbReference>
<evidence type="ECO:0000313" key="17">
    <source>
        <dbReference type="Proteomes" id="UP000594261"/>
    </source>
</evidence>
<dbReference type="EMBL" id="LRBV02000006">
    <property type="status" value="NOT_ANNOTATED_CDS"/>
    <property type="molecule type" value="Genomic_DNA"/>
</dbReference>
<dbReference type="GO" id="GO:0009570">
    <property type="term" value="C:chloroplast stroma"/>
    <property type="evidence" value="ECO:0007669"/>
    <property type="project" value="TreeGrafter"/>
</dbReference>
<dbReference type="SUPFAM" id="SSF53383">
    <property type="entry name" value="PLP-dependent transferases"/>
    <property type="match status" value="1"/>
</dbReference>
<dbReference type="InterPro" id="IPR000192">
    <property type="entry name" value="Aminotrans_V_dom"/>
</dbReference>
<evidence type="ECO:0000256" key="6">
    <source>
        <dbReference type="ARBA" id="ARBA00022576"/>
    </source>
</evidence>
<comment type="cofactor">
    <cofactor evidence="1">
        <name>pyridoxal 5'-phosphate</name>
        <dbReference type="ChEBI" id="CHEBI:597326"/>
    </cofactor>
</comment>
<evidence type="ECO:0000313" key="16">
    <source>
        <dbReference type="EnsemblPlants" id="QL06p052757:mrna"/>
    </source>
</evidence>
<dbReference type="AlphaFoldDB" id="A0A7N2M113"/>
<dbReference type="EC" id="2.6.1.52" evidence="5"/>
<evidence type="ECO:0000256" key="4">
    <source>
        <dbReference type="ARBA" id="ARBA00011177"/>
    </source>
</evidence>
<dbReference type="InParanoid" id="A0A7N2M113"/>
<evidence type="ECO:0000256" key="8">
    <source>
        <dbReference type="ARBA" id="ARBA00022679"/>
    </source>
</evidence>
<dbReference type="UniPathway" id="UPA00135">
    <property type="reaction ID" value="UER00197"/>
</dbReference>
<dbReference type="Pfam" id="PF00134">
    <property type="entry name" value="Cyclin_N"/>
    <property type="match status" value="1"/>
</dbReference>
<keyword evidence="10" id="KW-0718">Serine biosynthesis</keyword>
<evidence type="ECO:0000256" key="5">
    <source>
        <dbReference type="ARBA" id="ARBA00013030"/>
    </source>
</evidence>
<protein>
    <recommendedName>
        <fullName evidence="5">phosphoserine transaminase</fullName>
        <ecNumber evidence="5">2.6.1.52</ecNumber>
    </recommendedName>
    <alternativeName>
        <fullName evidence="11">B-like cyclin</fullName>
    </alternativeName>
</protein>
<dbReference type="PANTHER" id="PTHR43247">
    <property type="entry name" value="PHOSPHOSERINE AMINOTRANSFERASE"/>
    <property type="match status" value="1"/>
</dbReference>
<dbReference type="SUPFAM" id="SSF47954">
    <property type="entry name" value="Cyclin-like"/>
    <property type="match status" value="1"/>
</dbReference>
<dbReference type="InterPro" id="IPR015422">
    <property type="entry name" value="PyrdxlP-dep_Trfase_small"/>
</dbReference>
<dbReference type="InterPro" id="IPR022278">
    <property type="entry name" value="Pser_aminoTfrase"/>
</dbReference>
<feature type="region of interest" description="Disordered" evidence="13">
    <location>
        <begin position="302"/>
        <end position="324"/>
    </location>
</feature>
<keyword evidence="9" id="KW-0663">Pyridoxal phosphate</keyword>
<dbReference type="Gramene" id="QL06p052757:mrna">
    <property type="protein sequence ID" value="QL06p052757:mrna"/>
    <property type="gene ID" value="QL06p052757"/>
</dbReference>
<comment type="catalytic activity">
    <reaction evidence="12">
        <text>O-phospho-L-serine + 2-oxoglutarate = 3-phosphooxypyruvate + L-glutamate</text>
        <dbReference type="Rhea" id="RHEA:14329"/>
        <dbReference type="ChEBI" id="CHEBI:16810"/>
        <dbReference type="ChEBI" id="CHEBI:18110"/>
        <dbReference type="ChEBI" id="CHEBI:29985"/>
        <dbReference type="ChEBI" id="CHEBI:57524"/>
        <dbReference type="EC" id="2.6.1.52"/>
    </reaction>
</comment>
<comment type="subunit">
    <text evidence="4">Interacts with the CDC2 protein kinase to form a serine/threonine kinase holoenzyme complex also known as maturation promoting factor (MPF). The cyclin subunit imparts substrate specificity to the complex.</text>
</comment>
<sequence>MLLACKYEEVSVSVVGDLILISDKVYTRKEVLEMAFKEAQKVLKTKLLIWSGKSEKHTKIPSFHDLEQNPDAKFLHICVNENIHGVEYKDYPSPKNGILVADMSSNFYSKPVDVSKFGFIYARAQKNVGPSGVTIVIIKKDLIGNDGIYMYCLVFEDLLDQGGCPVKKSVRSLMNVPFTLEKSGLEAEFIKEAAKENMVELRQHKSVEGMHASIYNAMQLAAVEKLVAFMKDFQASYDLVIAKLVIWKSSFQVLMFNSIKKDPVLHSSILVFEDHSRFHDLADRMIEEKDKEISKLLDGNKDLHQSLESKPPDAQNLSTSAAEK</sequence>
<keyword evidence="6" id="KW-0032">Aminotransferase</keyword>
<dbReference type="GO" id="GO:0030170">
    <property type="term" value="F:pyridoxal phosphate binding"/>
    <property type="evidence" value="ECO:0007669"/>
    <property type="project" value="TreeGrafter"/>
</dbReference>
<dbReference type="Proteomes" id="UP000594261">
    <property type="component" value="Chromosome 6"/>
</dbReference>
<evidence type="ECO:0000256" key="2">
    <source>
        <dbReference type="ARBA" id="ARBA00005099"/>
    </source>
</evidence>
<evidence type="ECO:0000256" key="11">
    <source>
        <dbReference type="ARBA" id="ARBA00032263"/>
    </source>
</evidence>
<evidence type="ECO:0000256" key="3">
    <source>
        <dbReference type="ARBA" id="ARBA00006904"/>
    </source>
</evidence>
<feature type="domain" description="Aminotransferase class V" evidence="15">
    <location>
        <begin position="37"/>
        <end position="144"/>
    </location>
</feature>
<dbReference type="GO" id="GO:0006564">
    <property type="term" value="P:L-serine biosynthetic process"/>
    <property type="evidence" value="ECO:0007669"/>
    <property type="project" value="UniProtKB-KW"/>
</dbReference>
<dbReference type="InterPro" id="IPR015424">
    <property type="entry name" value="PyrdxlP-dep_Trfase"/>
</dbReference>
<comment type="pathway">
    <text evidence="2">Amino-acid biosynthesis; L-serine biosynthesis; L-serine from 3-phospho-D-glycerate: step 2/3.</text>
</comment>
<evidence type="ECO:0000259" key="15">
    <source>
        <dbReference type="Pfam" id="PF00266"/>
    </source>
</evidence>
<dbReference type="GO" id="GO:0004648">
    <property type="term" value="F:O-phospho-L-serine:2-oxoglutarate aminotransferase activity"/>
    <property type="evidence" value="ECO:0007669"/>
    <property type="project" value="UniProtKB-EC"/>
</dbReference>
<evidence type="ECO:0000256" key="12">
    <source>
        <dbReference type="ARBA" id="ARBA00049007"/>
    </source>
</evidence>
<comment type="similarity">
    <text evidence="3">Belongs to the class-V pyridoxal-phosphate-dependent aminotransferase family. SerC subfamily.</text>
</comment>
<dbReference type="PANTHER" id="PTHR43247:SF1">
    <property type="entry name" value="PHOSPHOSERINE AMINOTRANSFERASE"/>
    <property type="match status" value="1"/>
</dbReference>
<name>A0A7N2M113_QUELO</name>
<keyword evidence="8" id="KW-0808">Transferase</keyword>
<dbReference type="InterPro" id="IPR015421">
    <property type="entry name" value="PyrdxlP-dep_Trfase_major"/>
</dbReference>
<feature type="compositionally biased region" description="Polar residues" evidence="13">
    <location>
        <begin position="315"/>
        <end position="324"/>
    </location>
</feature>
<reference evidence="16" key="2">
    <citation type="submission" date="2021-01" db="UniProtKB">
        <authorList>
            <consortium name="EnsemblPlants"/>
        </authorList>
    </citation>
    <scope>IDENTIFICATION</scope>
</reference>
<reference evidence="16 17" key="1">
    <citation type="journal article" date="2016" name="G3 (Bethesda)">
        <title>First Draft Assembly and Annotation of the Genome of a California Endemic Oak Quercus lobata Nee (Fagaceae).</title>
        <authorList>
            <person name="Sork V.L."/>
            <person name="Fitz-Gibbon S.T."/>
            <person name="Puiu D."/>
            <person name="Crepeau M."/>
            <person name="Gugger P.F."/>
            <person name="Sherman R."/>
            <person name="Stevens K."/>
            <person name="Langley C.H."/>
            <person name="Pellegrini M."/>
            <person name="Salzberg S.L."/>
        </authorList>
    </citation>
    <scope>NUCLEOTIDE SEQUENCE [LARGE SCALE GENOMIC DNA]</scope>
    <source>
        <strain evidence="16 17">cv. SW786</strain>
    </source>
</reference>
<keyword evidence="7" id="KW-0028">Amino-acid biosynthesis</keyword>
<dbReference type="Gene3D" id="3.90.1150.10">
    <property type="entry name" value="Aspartate Aminotransferase, domain 1"/>
    <property type="match status" value="1"/>
</dbReference>
<keyword evidence="17" id="KW-1185">Reference proteome</keyword>
<dbReference type="InterPro" id="IPR036915">
    <property type="entry name" value="Cyclin-like_sf"/>
</dbReference>
<dbReference type="EnsemblPlants" id="QL06p052757:mrna">
    <property type="protein sequence ID" value="QL06p052757:mrna"/>
    <property type="gene ID" value="QL06p052757"/>
</dbReference>
<dbReference type="Gene3D" id="3.40.640.10">
    <property type="entry name" value="Type I PLP-dependent aspartate aminotransferase-like (Major domain)"/>
    <property type="match status" value="1"/>
</dbReference>
<evidence type="ECO:0000256" key="1">
    <source>
        <dbReference type="ARBA" id="ARBA00001933"/>
    </source>
</evidence>
<evidence type="ECO:0000256" key="9">
    <source>
        <dbReference type="ARBA" id="ARBA00022898"/>
    </source>
</evidence>
<evidence type="ECO:0000256" key="13">
    <source>
        <dbReference type="SAM" id="MobiDB-lite"/>
    </source>
</evidence>
<proteinExistence type="inferred from homology"/>
<evidence type="ECO:0000256" key="10">
    <source>
        <dbReference type="ARBA" id="ARBA00023299"/>
    </source>
</evidence>
<dbReference type="InterPro" id="IPR006671">
    <property type="entry name" value="Cyclin_N"/>
</dbReference>
<organism evidence="16 17">
    <name type="scientific">Quercus lobata</name>
    <name type="common">Valley oak</name>
    <dbReference type="NCBI Taxonomy" id="97700"/>
    <lineage>
        <taxon>Eukaryota</taxon>
        <taxon>Viridiplantae</taxon>
        <taxon>Streptophyta</taxon>
        <taxon>Embryophyta</taxon>
        <taxon>Tracheophyta</taxon>
        <taxon>Spermatophyta</taxon>
        <taxon>Magnoliopsida</taxon>
        <taxon>eudicotyledons</taxon>
        <taxon>Gunneridae</taxon>
        <taxon>Pentapetalae</taxon>
        <taxon>rosids</taxon>
        <taxon>fabids</taxon>
        <taxon>Fagales</taxon>
        <taxon>Fagaceae</taxon>
        <taxon>Quercus</taxon>
    </lineage>
</organism>
<feature type="compositionally biased region" description="Basic and acidic residues" evidence="13">
    <location>
        <begin position="302"/>
        <end position="311"/>
    </location>
</feature>
<evidence type="ECO:0000256" key="7">
    <source>
        <dbReference type="ARBA" id="ARBA00022605"/>
    </source>
</evidence>
<evidence type="ECO:0000259" key="14">
    <source>
        <dbReference type="Pfam" id="PF00134"/>
    </source>
</evidence>
<feature type="domain" description="Cyclin N-terminal" evidence="14">
    <location>
        <begin position="1"/>
        <end position="34"/>
    </location>
</feature>